<name>A0A834HSJ2_RHYFE</name>
<organism evidence="2 3">
    <name type="scientific">Rhynchophorus ferrugineus</name>
    <name type="common">Red palm weevil</name>
    <name type="synonym">Curculio ferrugineus</name>
    <dbReference type="NCBI Taxonomy" id="354439"/>
    <lineage>
        <taxon>Eukaryota</taxon>
        <taxon>Metazoa</taxon>
        <taxon>Ecdysozoa</taxon>
        <taxon>Arthropoda</taxon>
        <taxon>Hexapoda</taxon>
        <taxon>Insecta</taxon>
        <taxon>Pterygota</taxon>
        <taxon>Neoptera</taxon>
        <taxon>Endopterygota</taxon>
        <taxon>Coleoptera</taxon>
        <taxon>Polyphaga</taxon>
        <taxon>Cucujiformia</taxon>
        <taxon>Curculionidae</taxon>
        <taxon>Dryophthorinae</taxon>
        <taxon>Rhynchophorus</taxon>
    </lineage>
</organism>
<dbReference type="EMBL" id="JAACXV010014386">
    <property type="protein sequence ID" value="KAF7267800.1"/>
    <property type="molecule type" value="Genomic_DNA"/>
</dbReference>
<dbReference type="AlphaFoldDB" id="A0A834HSJ2"/>
<keyword evidence="3" id="KW-1185">Reference proteome</keyword>
<accession>A0A834HSJ2</accession>
<feature type="region of interest" description="Disordered" evidence="1">
    <location>
        <begin position="81"/>
        <end position="111"/>
    </location>
</feature>
<protein>
    <submittedName>
        <fullName evidence="2">Uncharacterized protein</fullName>
    </submittedName>
</protein>
<comment type="caution">
    <text evidence="2">The sequence shown here is derived from an EMBL/GenBank/DDBJ whole genome shotgun (WGS) entry which is preliminary data.</text>
</comment>
<feature type="compositionally biased region" description="Gly residues" evidence="1">
    <location>
        <begin position="100"/>
        <end position="111"/>
    </location>
</feature>
<sequence length="111" mass="12188">MQKLHDDLYAPIIKKGRKIPTKLFVIVCCNGRIDLISCQCLMIDFLRSPPSEPPPSPFPEPLPPSQNDIAYSNTLLERTVARREKQPGGRGINRRRDGVGGKGTGYDGGGV</sequence>
<dbReference type="Proteomes" id="UP000625711">
    <property type="component" value="Unassembled WGS sequence"/>
</dbReference>
<feature type="non-terminal residue" evidence="2">
    <location>
        <position position="1"/>
    </location>
</feature>
<proteinExistence type="predicted"/>
<feature type="region of interest" description="Disordered" evidence="1">
    <location>
        <begin position="49"/>
        <end position="68"/>
    </location>
</feature>
<evidence type="ECO:0000313" key="3">
    <source>
        <dbReference type="Proteomes" id="UP000625711"/>
    </source>
</evidence>
<reference evidence="2" key="1">
    <citation type="submission" date="2020-08" db="EMBL/GenBank/DDBJ databases">
        <title>Genome sequencing and assembly of the red palm weevil Rhynchophorus ferrugineus.</title>
        <authorList>
            <person name="Dias G.B."/>
            <person name="Bergman C.M."/>
            <person name="Manee M."/>
        </authorList>
    </citation>
    <scope>NUCLEOTIDE SEQUENCE</scope>
    <source>
        <strain evidence="2">AA-2017</strain>
        <tissue evidence="2">Whole larva</tissue>
    </source>
</reference>
<gene>
    <name evidence="2" type="ORF">GWI33_019003</name>
</gene>
<evidence type="ECO:0000313" key="2">
    <source>
        <dbReference type="EMBL" id="KAF7267800.1"/>
    </source>
</evidence>
<feature type="compositionally biased region" description="Pro residues" evidence="1">
    <location>
        <begin position="50"/>
        <end position="64"/>
    </location>
</feature>
<evidence type="ECO:0000256" key="1">
    <source>
        <dbReference type="SAM" id="MobiDB-lite"/>
    </source>
</evidence>